<protein>
    <submittedName>
        <fullName evidence="3">Uncharacterized protein LOC106975461 isoform X1</fullName>
    </submittedName>
</protein>
<dbReference type="GeneID" id="106975461"/>
<dbReference type="RefSeq" id="XP_053076041.1">
    <property type="nucleotide sequence ID" value="XM_053220066.1"/>
</dbReference>
<dbReference type="Proteomes" id="UP001652583">
    <property type="component" value="Chromosome A2"/>
</dbReference>
<feature type="region of interest" description="Disordered" evidence="1">
    <location>
        <begin position="140"/>
        <end position="162"/>
    </location>
</feature>
<evidence type="ECO:0000313" key="3">
    <source>
        <dbReference type="RefSeq" id="XP_053076041.1"/>
    </source>
</evidence>
<evidence type="ECO:0000313" key="2">
    <source>
        <dbReference type="Proteomes" id="UP001652583"/>
    </source>
</evidence>
<evidence type="ECO:0000256" key="1">
    <source>
        <dbReference type="SAM" id="MobiDB-lite"/>
    </source>
</evidence>
<sequence>MAIGAIWTPIKKHMLISQGSGGRKFKIKATLPALDPLKGNRLQKPDDHSLAVFHRACSGSVDVFPITSPAVFDLQPLTVKDSVSGHVPLLTRYFNCVLFESPTEERQMTNRERASTSRTQAFVSITCGFLPVREDRSFSSRKASQPVHRQPQTVPGTLLLTDPPPVVEKSGPCISLEETDASPCHLRDRDFRPADTCPLVAGLHPSFLPVGTPLTLPGFTVRVGM</sequence>
<name>A0ABM3PWJ1_ACIJB</name>
<keyword evidence="2" id="KW-1185">Reference proteome</keyword>
<accession>A0ABM3PWJ1</accession>
<reference evidence="3" key="1">
    <citation type="submission" date="2025-08" db="UniProtKB">
        <authorList>
            <consortium name="RefSeq"/>
        </authorList>
    </citation>
    <scope>IDENTIFICATION</scope>
    <source>
        <tissue evidence="3">Blood</tissue>
    </source>
</reference>
<proteinExistence type="predicted"/>
<organism evidence="2 3">
    <name type="scientific">Acinonyx jubatus</name>
    <name type="common">Cheetah</name>
    <dbReference type="NCBI Taxonomy" id="32536"/>
    <lineage>
        <taxon>Eukaryota</taxon>
        <taxon>Metazoa</taxon>
        <taxon>Chordata</taxon>
        <taxon>Craniata</taxon>
        <taxon>Vertebrata</taxon>
        <taxon>Euteleostomi</taxon>
        <taxon>Mammalia</taxon>
        <taxon>Eutheria</taxon>
        <taxon>Laurasiatheria</taxon>
        <taxon>Carnivora</taxon>
        <taxon>Feliformia</taxon>
        <taxon>Felidae</taxon>
        <taxon>Felinae</taxon>
        <taxon>Acinonyx</taxon>
    </lineage>
</organism>
<gene>
    <name evidence="3" type="primary">LOC106975461</name>
</gene>